<evidence type="ECO:0000259" key="1">
    <source>
        <dbReference type="Pfam" id="PF13472"/>
    </source>
</evidence>
<dbReference type="InterPro" id="IPR036514">
    <property type="entry name" value="SGNH_hydro_sf"/>
</dbReference>
<name>A0ABW1S192_9LACO</name>
<dbReference type="Proteomes" id="UP001596282">
    <property type="component" value="Unassembled WGS sequence"/>
</dbReference>
<dbReference type="EMBL" id="JBHSSC010000035">
    <property type="protein sequence ID" value="MFC6181232.1"/>
    <property type="molecule type" value="Genomic_DNA"/>
</dbReference>
<sequence>MGEVLAWRQMVTDFEHVSKQGLPMTQTLRLKSALAGTAVRFQLAADFDAQPIVVQSLTVNQLPVTVAGKQTYTVPAHQRIWTDWVTLSVAVAQWLVVTMQVDHPAIRTLMSTKDTTWIQPEQPYFLGPCAMQVRSNTAVKQLVCFGDSLTNQGYYSAAFMQQVTRYQPNQWGLTNGGISGNRLLRDAHSTSPWAASFGNAGLTRLAQLFDSQPVDRLIFMMGLNDLLHPGTGSPMAELPTATELINGLQQVQQLAAKYQVKLWLLTITPFKGAVINGVPAWTVAKEQIRQAVNQWIVTQPDIIDVATHVAAQHDDAKLAIPYDCGDHTHFSASGGEQLGCWLYQQIQPML</sequence>
<comment type="caution">
    <text evidence="2">The sequence shown here is derived from an EMBL/GenBank/DDBJ whole genome shotgun (WGS) entry which is preliminary data.</text>
</comment>
<dbReference type="PANTHER" id="PTHR43784:SF2">
    <property type="entry name" value="GDSL-LIKE LIPASE_ACYLHYDROLASE, PUTATIVE (AFU_ORTHOLOGUE AFUA_2G00820)-RELATED"/>
    <property type="match status" value="1"/>
</dbReference>
<reference evidence="3" key="1">
    <citation type="journal article" date="2019" name="Int. J. Syst. Evol. Microbiol.">
        <title>The Global Catalogue of Microorganisms (GCM) 10K type strain sequencing project: providing services to taxonomists for standard genome sequencing and annotation.</title>
        <authorList>
            <consortium name="The Broad Institute Genomics Platform"/>
            <consortium name="The Broad Institute Genome Sequencing Center for Infectious Disease"/>
            <person name="Wu L."/>
            <person name="Ma J."/>
        </authorList>
    </citation>
    <scope>NUCLEOTIDE SEQUENCE [LARGE SCALE GENOMIC DNA]</scope>
    <source>
        <strain evidence="3">CCM 8933</strain>
    </source>
</reference>
<dbReference type="SUPFAM" id="SSF52266">
    <property type="entry name" value="SGNH hydrolase"/>
    <property type="match status" value="1"/>
</dbReference>
<dbReference type="Gene3D" id="3.40.50.1110">
    <property type="entry name" value="SGNH hydrolase"/>
    <property type="match status" value="1"/>
</dbReference>
<gene>
    <name evidence="2" type="ORF">ACFP5Y_08375</name>
</gene>
<dbReference type="PANTHER" id="PTHR43784">
    <property type="entry name" value="GDSL-LIKE LIPASE/ACYLHYDROLASE, PUTATIVE (AFU_ORTHOLOGUE AFUA_2G00820)-RELATED"/>
    <property type="match status" value="1"/>
</dbReference>
<protein>
    <submittedName>
        <fullName evidence="2">GDSL-type esterase/lipase family protein</fullName>
    </submittedName>
</protein>
<feature type="domain" description="SGNH hydrolase-type esterase" evidence="1">
    <location>
        <begin position="144"/>
        <end position="334"/>
    </location>
</feature>
<keyword evidence="3" id="KW-1185">Reference proteome</keyword>
<accession>A0ABW1S192</accession>
<dbReference type="InterPro" id="IPR053140">
    <property type="entry name" value="GDSL_Rv0518-like"/>
</dbReference>
<dbReference type="InterPro" id="IPR013830">
    <property type="entry name" value="SGNH_hydro"/>
</dbReference>
<proteinExistence type="predicted"/>
<evidence type="ECO:0000313" key="3">
    <source>
        <dbReference type="Proteomes" id="UP001596282"/>
    </source>
</evidence>
<dbReference type="Pfam" id="PF13472">
    <property type="entry name" value="Lipase_GDSL_2"/>
    <property type="match status" value="1"/>
</dbReference>
<evidence type="ECO:0000313" key="2">
    <source>
        <dbReference type="EMBL" id="MFC6181232.1"/>
    </source>
</evidence>
<dbReference type="RefSeq" id="WP_171001491.1">
    <property type="nucleotide sequence ID" value="NZ_BJDJ01000019.1"/>
</dbReference>
<organism evidence="2 3">
    <name type="scientific">Lactiplantibacillus daowaiensis</name>
    <dbReference type="NCBI Taxonomy" id="2559918"/>
    <lineage>
        <taxon>Bacteria</taxon>
        <taxon>Bacillati</taxon>
        <taxon>Bacillota</taxon>
        <taxon>Bacilli</taxon>
        <taxon>Lactobacillales</taxon>
        <taxon>Lactobacillaceae</taxon>
        <taxon>Lactiplantibacillus</taxon>
    </lineage>
</organism>